<dbReference type="PANTHER" id="PTHR44591:SF3">
    <property type="entry name" value="RESPONSE REGULATORY DOMAIN-CONTAINING PROTEIN"/>
    <property type="match status" value="1"/>
</dbReference>
<dbReference type="InterPro" id="IPR001789">
    <property type="entry name" value="Sig_transdc_resp-reg_receiver"/>
</dbReference>
<evidence type="ECO:0000313" key="4">
    <source>
        <dbReference type="EMBL" id="MFC5500205.1"/>
    </source>
</evidence>
<keyword evidence="5" id="KW-1185">Reference proteome</keyword>
<feature type="modified residue" description="4-aspartylphosphate" evidence="2">
    <location>
        <position position="55"/>
    </location>
</feature>
<protein>
    <submittedName>
        <fullName evidence="4">Response regulator</fullName>
    </submittedName>
</protein>
<keyword evidence="1 2" id="KW-0597">Phosphoprotein</keyword>
<name>A0ABW0NIU3_9BURK</name>
<evidence type="ECO:0000313" key="5">
    <source>
        <dbReference type="Proteomes" id="UP001596037"/>
    </source>
</evidence>
<organism evidence="4 5">
    <name type="scientific">Caenimonas terrae</name>
    <dbReference type="NCBI Taxonomy" id="696074"/>
    <lineage>
        <taxon>Bacteria</taxon>
        <taxon>Pseudomonadati</taxon>
        <taxon>Pseudomonadota</taxon>
        <taxon>Betaproteobacteria</taxon>
        <taxon>Burkholderiales</taxon>
        <taxon>Comamonadaceae</taxon>
        <taxon>Caenimonas</taxon>
    </lineage>
</organism>
<dbReference type="Pfam" id="PF00072">
    <property type="entry name" value="Response_reg"/>
    <property type="match status" value="1"/>
</dbReference>
<reference evidence="5" key="1">
    <citation type="journal article" date="2019" name="Int. J. Syst. Evol. Microbiol.">
        <title>The Global Catalogue of Microorganisms (GCM) 10K type strain sequencing project: providing services to taxonomists for standard genome sequencing and annotation.</title>
        <authorList>
            <consortium name="The Broad Institute Genomics Platform"/>
            <consortium name="The Broad Institute Genome Sequencing Center for Infectious Disease"/>
            <person name="Wu L."/>
            <person name="Ma J."/>
        </authorList>
    </citation>
    <scope>NUCLEOTIDE SEQUENCE [LARGE SCALE GENOMIC DNA]</scope>
    <source>
        <strain evidence="5">CCUG 57401</strain>
    </source>
</reference>
<accession>A0ABW0NIU3</accession>
<dbReference type="Proteomes" id="UP001596037">
    <property type="component" value="Unassembled WGS sequence"/>
</dbReference>
<proteinExistence type="predicted"/>
<gene>
    <name evidence="4" type="ORF">ACFPOE_21865</name>
</gene>
<dbReference type="InterPro" id="IPR011006">
    <property type="entry name" value="CheY-like_superfamily"/>
</dbReference>
<feature type="domain" description="Response regulatory" evidence="3">
    <location>
        <begin position="2"/>
        <end position="120"/>
    </location>
</feature>
<dbReference type="EMBL" id="JBHSMF010000010">
    <property type="protein sequence ID" value="MFC5500205.1"/>
    <property type="molecule type" value="Genomic_DNA"/>
</dbReference>
<dbReference type="PROSITE" id="PS50110">
    <property type="entry name" value="RESPONSE_REGULATORY"/>
    <property type="match status" value="1"/>
</dbReference>
<dbReference type="SMART" id="SM00448">
    <property type="entry name" value="REC"/>
    <property type="match status" value="1"/>
</dbReference>
<evidence type="ECO:0000256" key="2">
    <source>
        <dbReference type="PROSITE-ProRule" id="PRU00169"/>
    </source>
</evidence>
<dbReference type="CDD" id="cd17535">
    <property type="entry name" value="REC_NarL-like"/>
    <property type="match status" value="1"/>
</dbReference>
<dbReference type="PANTHER" id="PTHR44591">
    <property type="entry name" value="STRESS RESPONSE REGULATOR PROTEIN 1"/>
    <property type="match status" value="1"/>
</dbReference>
<comment type="caution">
    <text evidence="4">The sequence shown here is derived from an EMBL/GenBank/DDBJ whole genome shotgun (WGS) entry which is preliminary data.</text>
</comment>
<sequence length="130" mass="14406">MKVLLVEDSMEIQKQIGGILEAIPGTRLVEVFATGAQAGEWLERHPAGWDLAVVDLFLREGHGFDVLRRCRRRKPHQKAVVLSNYSRAPVADFARQAGADAFFDKSLGLEQFVQFCVSQSAACQAMSNTQ</sequence>
<dbReference type="RefSeq" id="WP_376852467.1">
    <property type="nucleotide sequence ID" value="NZ_JBHSMF010000010.1"/>
</dbReference>
<dbReference type="InterPro" id="IPR050595">
    <property type="entry name" value="Bact_response_regulator"/>
</dbReference>
<dbReference type="InterPro" id="IPR058245">
    <property type="entry name" value="NreC/VraR/RcsB-like_REC"/>
</dbReference>
<dbReference type="Gene3D" id="3.40.50.2300">
    <property type="match status" value="1"/>
</dbReference>
<dbReference type="SUPFAM" id="SSF52172">
    <property type="entry name" value="CheY-like"/>
    <property type="match status" value="1"/>
</dbReference>
<evidence type="ECO:0000256" key="1">
    <source>
        <dbReference type="ARBA" id="ARBA00022553"/>
    </source>
</evidence>
<evidence type="ECO:0000259" key="3">
    <source>
        <dbReference type="PROSITE" id="PS50110"/>
    </source>
</evidence>